<dbReference type="STRING" id="1356854.N007_18320"/>
<dbReference type="AlphaFoldDB" id="T0CKQ4"/>
<gene>
    <name evidence="1" type="ORF">K1I37_02130</name>
</gene>
<dbReference type="Proteomes" id="UP000829401">
    <property type="component" value="Chromosome"/>
</dbReference>
<dbReference type="RefSeq" id="WP_021294779.1">
    <property type="nucleotide sequence ID" value="NZ_AURB01000014.1"/>
</dbReference>
<accession>T0CKQ4</accession>
<evidence type="ECO:0000313" key="1">
    <source>
        <dbReference type="EMBL" id="UNO49377.1"/>
    </source>
</evidence>
<dbReference type="EMBL" id="CP080467">
    <property type="protein sequence ID" value="UNO49377.1"/>
    <property type="molecule type" value="Genomic_DNA"/>
</dbReference>
<sequence length="100" mass="11934">MATIQELQMRLDKIEREIFEHSLFQKSRDKLLKLRQEALDLKEDFLNSSFMDAHSIEELEEIRFKIMEAALTAHILASEAMYQDTKEHMRRLTELYESVS</sequence>
<protein>
    <submittedName>
        <fullName evidence="1">Uncharacterized protein</fullName>
    </submittedName>
</protein>
<dbReference type="KEGG" id="aaco:K1I37_02130"/>
<accession>A0A9E6ZFP9</accession>
<dbReference type="OrthoDB" id="2376501at2"/>
<name>T0CKQ4_ALIAG</name>
<evidence type="ECO:0000313" key="2">
    <source>
        <dbReference type="Proteomes" id="UP000829401"/>
    </source>
</evidence>
<reference evidence="2" key="1">
    <citation type="journal article" date="2022" name="G3 (Bethesda)">
        <title>Unveiling the complete genome sequence of Alicyclobacillus acidoterrestris DSM 3922T, a taint-producing strain.</title>
        <authorList>
            <person name="Leonardo I.C."/>
            <person name="Barreto Crespo M.T."/>
            <person name="Gaspar F.B."/>
        </authorList>
    </citation>
    <scope>NUCLEOTIDE SEQUENCE [LARGE SCALE GENOMIC DNA]</scope>
    <source>
        <strain evidence="2">DSM 3922</strain>
    </source>
</reference>
<proteinExistence type="predicted"/>
<organism evidence="1 2">
    <name type="scientific">Alicyclobacillus acidoterrestris (strain ATCC 49025 / DSM 3922 / CIP 106132 / NCIMB 13137 / GD3B)</name>
    <dbReference type="NCBI Taxonomy" id="1356854"/>
    <lineage>
        <taxon>Bacteria</taxon>
        <taxon>Bacillati</taxon>
        <taxon>Bacillota</taxon>
        <taxon>Bacilli</taxon>
        <taxon>Bacillales</taxon>
        <taxon>Alicyclobacillaceae</taxon>
        <taxon>Alicyclobacillus</taxon>
    </lineage>
</organism>
<keyword evidence="2" id="KW-1185">Reference proteome</keyword>